<dbReference type="EMBL" id="WHVB01000007">
    <property type="protein sequence ID" value="KAF8481169.1"/>
    <property type="molecule type" value="Genomic_DNA"/>
</dbReference>
<dbReference type="OrthoDB" id="3249150at2759"/>
<dbReference type="AlphaFoldDB" id="A0A9P5MXI3"/>
<name>A0A9P5MXI3_9AGAM</name>
<sequence>MPAITQDYEVLLVFTNDSHDCATVQLLRDYGRNTGAIVLLQPTEAVTLVLEAGSTYKYVIKTQSKLVSVSVRTWRDVECTVSQLFSSTATMSQPDAISPVSGITVDRIWRDYRFNLWTEA</sequence>
<proteinExistence type="predicted"/>
<keyword evidence="2" id="KW-1185">Reference proteome</keyword>
<protein>
    <submittedName>
        <fullName evidence="1">Uncharacterized protein</fullName>
    </submittedName>
</protein>
<organism evidence="1 2">
    <name type="scientific">Russula ochroleuca</name>
    <dbReference type="NCBI Taxonomy" id="152965"/>
    <lineage>
        <taxon>Eukaryota</taxon>
        <taxon>Fungi</taxon>
        <taxon>Dikarya</taxon>
        <taxon>Basidiomycota</taxon>
        <taxon>Agaricomycotina</taxon>
        <taxon>Agaricomycetes</taxon>
        <taxon>Russulales</taxon>
        <taxon>Russulaceae</taxon>
        <taxon>Russula</taxon>
    </lineage>
</organism>
<gene>
    <name evidence="1" type="ORF">DFH94DRAFT_630326</name>
</gene>
<dbReference type="Proteomes" id="UP000759537">
    <property type="component" value="Unassembled WGS sequence"/>
</dbReference>
<reference evidence="1" key="1">
    <citation type="submission" date="2019-10" db="EMBL/GenBank/DDBJ databases">
        <authorList>
            <consortium name="DOE Joint Genome Institute"/>
            <person name="Kuo A."/>
            <person name="Miyauchi S."/>
            <person name="Kiss E."/>
            <person name="Drula E."/>
            <person name="Kohler A."/>
            <person name="Sanchez-Garcia M."/>
            <person name="Andreopoulos B."/>
            <person name="Barry K.W."/>
            <person name="Bonito G."/>
            <person name="Buee M."/>
            <person name="Carver A."/>
            <person name="Chen C."/>
            <person name="Cichocki N."/>
            <person name="Clum A."/>
            <person name="Culley D."/>
            <person name="Crous P.W."/>
            <person name="Fauchery L."/>
            <person name="Girlanda M."/>
            <person name="Hayes R."/>
            <person name="Keri Z."/>
            <person name="LaButti K."/>
            <person name="Lipzen A."/>
            <person name="Lombard V."/>
            <person name="Magnuson J."/>
            <person name="Maillard F."/>
            <person name="Morin E."/>
            <person name="Murat C."/>
            <person name="Nolan M."/>
            <person name="Ohm R."/>
            <person name="Pangilinan J."/>
            <person name="Pereira M."/>
            <person name="Perotto S."/>
            <person name="Peter M."/>
            <person name="Riley R."/>
            <person name="Sitrit Y."/>
            <person name="Stielow B."/>
            <person name="Szollosi G."/>
            <person name="Zifcakova L."/>
            <person name="Stursova M."/>
            <person name="Spatafora J.W."/>
            <person name="Tedersoo L."/>
            <person name="Vaario L.-M."/>
            <person name="Yamada A."/>
            <person name="Yan M."/>
            <person name="Wang P."/>
            <person name="Xu J."/>
            <person name="Bruns T."/>
            <person name="Baldrian P."/>
            <person name="Vilgalys R."/>
            <person name="Henrissat B."/>
            <person name="Grigoriev I.V."/>
            <person name="Hibbett D."/>
            <person name="Nagy L.G."/>
            <person name="Martin F.M."/>
        </authorList>
    </citation>
    <scope>NUCLEOTIDE SEQUENCE</scope>
    <source>
        <strain evidence="1">Prilba</strain>
    </source>
</reference>
<evidence type="ECO:0000313" key="2">
    <source>
        <dbReference type="Proteomes" id="UP000759537"/>
    </source>
</evidence>
<accession>A0A9P5MXI3</accession>
<evidence type="ECO:0000313" key="1">
    <source>
        <dbReference type="EMBL" id="KAF8481169.1"/>
    </source>
</evidence>
<reference evidence="1" key="2">
    <citation type="journal article" date="2020" name="Nat. Commun.">
        <title>Large-scale genome sequencing of mycorrhizal fungi provides insights into the early evolution of symbiotic traits.</title>
        <authorList>
            <person name="Miyauchi S."/>
            <person name="Kiss E."/>
            <person name="Kuo A."/>
            <person name="Drula E."/>
            <person name="Kohler A."/>
            <person name="Sanchez-Garcia M."/>
            <person name="Morin E."/>
            <person name="Andreopoulos B."/>
            <person name="Barry K.W."/>
            <person name="Bonito G."/>
            <person name="Buee M."/>
            <person name="Carver A."/>
            <person name="Chen C."/>
            <person name="Cichocki N."/>
            <person name="Clum A."/>
            <person name="Culley D."/>
            <person name="Crous P.W."/>
            <person name="Fauchery L."/>
            <person name="Girlanda M."/>
            <person name="Hayes R.D."/>
            <person name="Keri Z."/>
            <person name="LaButti K."/>
            <person name="Lipzen A."/>
            <person name="Lombard V."/>
            <person name="Magnuson J."/>
            <person name="Maillard F."/>
            <person name="Murat C."/>
            <person name="Nolan M."/>
            <person name="Ohm R.A."/>
            <person name="Pangilinan J."/>
            <person name="Pereira M.F."/>
            <person name="Perotto S."/>
            <person name="Peter M."/>
            <person name="Pfister S."/>
            <person name="Riley R."/>
            <person name="Sitrit Y."/>
            <person name="Stielow J.B."/>
            <person name="Szollosi G."/>
            <person name="Zifcakova L."/>
            <person name="Stursova M."/>
            <person name="Spatafora J.W."/>
            <person name="Tedersoo L."/>
            <person name="Vaario L.M."/>
            <person name="Yamada A."/>
            <person name="Yan M."/>
            <person name="Wang P."/>
            <person name="Xu J."/>
            <person name="Bruns T."/>
            <person name="Baldrian P."/>
            <person name="Vilgalys R."/>
            <person name="Dunand C."/>
            <person name="Henrissat B."/>
            <person name="Grigoriev I.V."/>
            <person name="Hibbett D."/>
            <person name="Nagy L.G."/>
            <person name="Martin F.M."/>
        </authorList>
    </citation>
    <scope>NUCLEOTIDE SEQUENCE</scope>
    <source>
        <strain evidence="1">Prilba</strain>
    </source>
</reference>
<comment type="caution">
    <text evidence="1">The sequence shown here is derived from an EMBL/GenBank/DDBJ whole genome shotgun (WGS) entry which is preliminary data.</text>
</comment>